<feature type="region of interest" description="Disordered" evidence="9">
    <location>
        <begin position="487"/>
        <end position="519"/>
    </location>
</feature>
<keyword evidence="6 8" id="KW-0446">Lipid-binding</keyword>
<dbReference type="PANTHER" id="PTHR21427:SF19">
    <property type="entry name" value="UBIQUINONE BIOSYNTHESIS PROTEIN COQ9, MITOCHONDRIAL"/>
    <property type="match status" value="1"/>
</dbReference>
<comment type="pathway">
    <text evidence="2 8">Cofactor biosynthesis; ubiquinone biosynthesis.</text>
</comment>
<organism evidence="12 13">
    <name type="scientific">Plutella xylostella</name>
    <name type="common">Diamondback moth</name>
    <name type="synonym">Plutella maculipennis</name>
    <dbReference type="NCBI Taxonomy" id="51655"/>
    <lineage>
        <taxon>Eukaryota</taxon>
        <taxon>Metazoa</taxon>
        <taxon>Ecdysozoa</taxon>
        <taxon>Arthropoda</taxon>
        <taxon>Hexapoda</taxon>
        <taxon>Insecta</taxon>
        <taxon>Pterygota</taxon>
        <taxon>Neoptera</taxon>
        <taxon>Endopterygota</taxon>
        <taxon>Lepidoptera</taxon>
        <taxon>Glossata</taxon>
        <taxon>Ditrysia</taxon>
        <taxon>Yponomeutoidea</taxon>
        <taxon>Plutellidae</taxon>
        <taxon>Plutella</taxon>
    </lineage>
</organism>
<evidence type="ECO:0000256" key="8">
    <source>
        <dbReference type="RuleBase" id="RU366063"/>
    </source>
</evidence>
<dbReference type="InterPro" id="IPR012762">
    <property type="entry name" value="Ubiq_biosynth_COQ9"/>
</dbReference>
<dbReference type="GO" id="GO:0006744">
    <property type="term" value="P:ubiquinone biosynthetic process"/>
    <property type="evidence" value="ECO:0007669"/>
    <property type="project" value="UniProtKB-UniRule"/>
</dbReference>
<dbReference type="InterPro" id="IPR013877">
    <property type="entry name" value="YAP-bd/ALF4/Glomulin"/>
</dbReference>
<dbReference type="Pfam" id="PF08568">
    <property type="entry name" value="Kinetochor_Ybp2"/>
    <property type="match status" value="1"/>
</dbReference>
<evidence type="ECO:0000256" key="5">
    <source>
        <dbReference type="ARBA" id="ARBA00022946"/>
    </source>
</evidence>
<feature type="domain" description="COQ9 C-terminal" evidence="10">
    <location>
        <begin position="634"/>
        <end position="701"/>
    </location>
</feature>
<dbReference type="InterPro" id="IPR013718">
    <property type="entry name" value="COQ9_C"/>
</dbReference>
<keyword evidence="7 8" id="KW-0496">Mitochondrion</keyword>
<dbReference type="Pfam" id="PF08511">
    <property type="entry name" value="COQ9"/>
    <property type="match status" value="1"/>
</dbReference>
<dbReference type="Pfam" id="PF21392">
    <property type="entry name" value="COQ9_N"/>
    <property type="match status" value="1"/>
</dbReference>
<name>A0A8S4D1Y6_PLUXY</name>
<dbReference type="GO" id="GO:0005743">
    <property type="term" value="C:mitochondrial inner membrane"/>
    <property type="evidence" value="ECO:0007669"/>
    <property type="project" value="TreeGrafter"/>
</dbReference>
<sequence length="736" mass="82017">MEDSCTDVVSTISVLLESGKYREALSIPTDNKFMQSFKDNCTDLISEVISKIQDDTAVTKPSLQSACEELLSIIIQRATPEEALLELIEQVEVSKNDAQFSIILNPLQQVLKKLTIKRGRSLEWCLNSISTYIESIPIPEHQLEGKERLLMDCDPNVRRITKVYSQLPQFYHPFIKEITGPEVNVRAKQIIVAFLISLLGKPLIYIDLDPEENATSELRQCCAIMVQDICKIEKDILKFLIYLELCSKKKQKQARNSNYDSEEEPTPYQQHEKLNMTTLSGLFYTVFSGHFDIPDSALPQVYSTEYIIHTGAQLKNMIKKMCHLPHGAESDLMELGDQIISCLNFLRYLALKDINNVTGIRDCFGFLESEYLAKLRIGLNMSKAHYEVKLRDIEEGKDQPEELAKVSINIAGNMLDNIPADKKKEIIQSALNGFHMMEGLVARLTECINVNKMQGLTMESLRNGHRLVRPLAAASVPDVVRPMRLYSSQGGKVPDGIPSIETRAPGASSESEKEDQQYEEDVKARILEKALGFVGASGWSVEALGAGAEAAGYPGVSHGLFPNGGADLVHYFNVKCNEDLVSQMKSWPKEDLTESKVPTKFVENAIVTRLQMLEPYKASWPKAMAIQALPSNVPNCLATLLSLVDDICYHSGDRSVDFNWYIRRVGLAGIYKAAELFYLTDSSAGNSGTRAFVAARIRDAQLIQTAMNMNPVSVAPQTLTAAFVTAKNILGINTLK</sequence>
<comment type="caution">
    <text evidence="12">The sequence shown here is derived from an EMBL/GenBank/DDBJ whole genome shotgun (WGS) entry which is preliminary data.</text>
</comment>
<evidence type="ECO:0000313" key="13">
    <source>
        <dbReference type="Proteomes" id="UP000653454"/>
    </source>
</evidence>
<protein>
    <recommendedName>
        <fullName evidence="8">Ubiquinone biosynthesis protein</fullName>
    </recommendedName>
</protein>
<gene>
    <name evidence="12" type="ORF">PLXY2_LOCUS309</name>
</gene>
<evidence type="ECO:0000256" key="9">
    <source>
        <dbReference type="SAM" id="MobiDB-lite"/>
    </source>
</evidence>
<dbReference type="AlphaFoldDB" id="A0A8S4D1Y6"/>
<dbReference type="GO" id="GO:0008289">
    <property type="term" value="F:lipid binding"/>
    <property type="evidence" value="ECO:0007669"/>
    <property type="project" value="UniProtKB-UniRule"/>
</dbReference>
<comment type="function">
    <text evidence="8">Membrane-associated protein that warps the membrane surface to access and bind aromatic isoprenes with high specificity, including ubiquinone (CoQ) isoprene intermediates and presents them directly to Coq7, therefore facilitating the Coq7-mediated hydroxylase step. Participates in the biosynthesis of coenzyme Q, also named ubiquinone, an essential lipid-soluble electron transporter for aerobic cellular respiration.</text>
</comment>
<feature type="compositionally biased region" description="Basic and acidic residues" evidence="9">
    <location>
        <begin position="510"/>
        <end position="519"/>
    </location>
</feature>
<keyword evidence="4 8" id="KW-0831">Ubiquinone biosynthesis</keyword>
<evidence type="ECO:0000256" key="3">
    <source>
        <dbReference type="ARBA" id="ARBA00010766"/>
    </source>
</evidence>
<dbReference type="NCBIfam" id="TIGR02396">
    <property type="entry name" value="diverge_rpsU"/>
    <property type="match status" value="1"/>
</dbReference>
<dbReference type="FunFam" id="1.10.357.10:FF:000004">
    <property type="entry name" value="Ubiquinone biosynthesis protein COQ9, mitochondrial"/>
    <property type="match status" value="1"/>
</dbReference>
<comment type="subcellular location">
    <subcellularLocation>
        <location evidence="1 8">Mitochondrion</location>
    </subcellularLocation>
</comment>
<proteinExistence type="inferred from homology"/>
<dbReference type="EMBL" id="CAJHNJ030000001">
    <property type="protein sequence ID" value="CAG9087767.1"/>
    <property type="molecule type" value="Genomic_DNA"/>
</dbReference>
<accession>A0A8S4D1Y6</accession>
<evidence type="ECO:0000313" key="12">
    <source>
        <dbReference type="EMBL" id="CAG9087767.1"/>
    </source>
</evidence>
<dbReference type="PANTHER" id="PTHR21427">
    <property type="entry name" value="UBIQUINONE BIOSYNTHESIS PROTEIN COQ9, MITOCHONDRIAL"/>
    <property type="match status" value="1"/>
</dbReference>
<evidence type="ECO:0000259" key="11">
    <source>
        <dbReference type="Pfam" id="PF21392"/>
    </source>
</evidence>
<reference evidence="12" key="1">
    <citation type="submission" date="2020-11" db="EMBL/GenBank/DDBJ databases">
        <authorList>
            <person name="Whiteford S."/>
        </authorList>
    </citation>
    <scope>NUCLEOTIDE SEQUENCE</scope>
</reference>
<dbReference type="Proteomes" id="UP000653454">
    <property type="component" value="Unassembled WGS sequence"/>
</dbReference>
<keyword evidence="13" id="KW-1185">Reference proteome</keyword>
<evidence type="ECO:0000256" key="6">
    <source>
        <dbReference type="ARBA" id="ARBA00023121"/>
    </source>
</evidence>
<dbReference type="Gene3D" id="1.10.357.10">
    <property type="entry name" value="Tetracycline Repressor, domain 2"/>
    <property type="match status" value="1"/>
</dbReference>
<comment type="similarity">
    <text evidence="3 8">Belongs to the COQ9 family.</text>
</comment>
<feature type="domain" description="Ubiquinone biosynthesis protein COQ9 HTH" evidence="11">
    <location>
        <begin position="519"/>
        <end position="549"/>
    </location>
</feature>
<evidence type="ECO:0000256" key="7">
    <source>
        <dbReference type="ARBA" id="ARBA00023128"/>
    </source>
</evidence>
<evidence type="ECO:0000256" key="2">
    <source>
        <dbReference type="ARBA" id="ARBA00004749"/>
    </source>
</evidence>
<evidence type="ECO:0000259" key="10">
    <source>
        <dbReference type="Pfam" id="PF08511"/>
    </source>
</evidence>
<dbReference type="InterPro" id="IPR048674">
    <property type="entry name" value="COQ9_HTH"/>
</dbReference>
<keyword evidence="5" id="KW-0809">Transit peptide</keyword>
<evidence type="ECO:0000256" key="1">
    <source>
        <dbReference type="ARBA" id="ARBA00004173"/>
    </source>
</evidence>
<evidence type="ECO:0000256" key="4">
    <source>
        <dbReference type="ARBA" id="ARBA00022688"/>
    </source>
</evidence>